<dbReference type="CDD" id="cd00268">
    <property type="entry name" value="DEADc"/>
    <property type="match status" value="1"/>
</dbReference>
<dbReference type="InterPro" id="IPR001650">
    <property type="entry name" value="Helicase_C-like"/>
</dbReference>
<feature type="domain" description="DEAD-box RNA helicase Q" evidence="10">
    <location>
        <begin position="293"/>
        <end position="321"/>
    </location>
</feature>
<dbReference type="Pfam" id="PF00270">
    <property type="entry name" value="DEAD"/>
    <property type="match status" value="1"/>
</dbReference>
<evidence type="ECO:0000313" key="12">
    <source>
        <dbReference type="Proteomes" id="UP000704762"/>
    </source>
</evidence>
<evidence type="ECO:0000256" key="6">
    <source>
        <dbReference type="PROSITE-ProRule" id="PRU00552"/>
    </source>
</evidence>
<feature type="compositionally biased region" description="Low complexity" evidence="7">
    <location>
        <begin position="1"/>
        <end position="23"/>
    </location>
</feature>
<evidence type="ECO:0000259" key="8">
    <source>
        <dbReference type="PROSITE" id="PS51192"/>
    </source>
</evidence>
<keyword evidence="12" id="KW-1185">Reference proteome</keyword>
<sequence length="728" mass="79240">MPTNSGAPARASSKSKKSGPGAPKKARKVPKSFKVDGTPKKRWSSAERADRGLGPRKSGGQPNRAQRRREQFGAPVTSAGAERPRFDRESDDRPARDKTPRGDNRSRSDERPRFDRKTDERPRFDRNTDERPRFDRNTDERPRFDRNTDERPRFDRKTDERPRFDRKTDERPRFDRNTDERPRFERSGDDRPRYDRTKPELSRQTRSERPRHEAGSDRWRSTRDSRTGDNRPADNRSGGWRDDRGSRDNRSAGFSRGTDRPARSDSGESNADTMSWTARELAPVDTGAVTAEHGFARLGLPKPLVAALISEGITDPFPIQAATIPDALAGRDVLGRGQTGSGKTLGFALPMLTTLGGPAKGNRAPRGLVLVPTRELAMQVADVIAPLAKTMDMSVTLIAGGMAYGPQIRAFERGVDVVVATPGRLIDLMEQGALDLSRVEVAVLDEADHMADLGFMPAVTTIMDQMPAGGQRLLFSATLDRAVDRLVKKYLDNPVTHEVDSGQATVSTMVHHVVHILPHDKNALTAEIAGRPGRTVIFVRTQRGADRVAEQLRAAGVTAGALHGGLTQGARTRILAAFKDGTVPVLVATDVAARGIHVDDVGLVLQVDPPAGPKEYLHRAGRTARAGGTGVVVTLALPHQRKELQRLTSQAGVASAPLEARPGDEALARATGSRQPSGAAVSQADFEKLIAPPARGGGRPKNRKDFGRRDAGGYRGGNRRGTGGRSRG</sequence>
<dbReference type="PROSITE" id="PS51194">
    <property type="entry name" value="HELICASE_CTER"/>
    <property type="match status" value="1"/>
</dbReference>
<keyword evidence="4" id="KW-0067">ATP-binding</keyword>
<evidence type="ECO:0000259" key="10">
    <source>
        <dbReference type="PROSITE" id="PS51195"/>
    </source>
</evidence>
<organism evidence="11 12">
    <name type="scientific">Microlunatus panaciterrae</name>
    <dbReference type="NCBI Taxonomy" id="400768"/>
    <lineage>
        <taxon>Bacteria</taxon>
        <taxon>Bacillati</taxon>
        <taxon>Actinomycetota</taxon>
        <taxon>Actinomycetes</taxon>
        <taxon>Propionibacteriales</taxon>
        <taxon>Propionibacteriaceae</taxon>
        <taxon>Microlunatus</taxon>
    </lineage>
</organism>
<gene>
    <name evidence="11" type="ORF">JOE57_002546</name>
</gene>
<evidence type="ECO:0000256" key="3">
    <source>
        <dbReference type="ARBA" id="ARBA00022806"/>
    </source>
</evidence>
<dbReference type="EMBL" id="JAFBCF010000001">
    <property type="protein sequence ID" value="MBM7799625.1"/>
    <property type="molecule type" value="Genomic_DNA"/>
</dbReference>
<evidence type="ECO:0000256" key="2">
    <source>
        <dbReference type="ARBA" id="ARBA00022801"/>
    </source>
</evidence>
<dbReference type="CDD" id="cd18787">
    <property type="entry name" value="SF2_C_DEAD"/>
    <property type="match status" value="1"/>
</dbReference>
<dbReference type="Pfam" id="PF00271">
    <property type="entry name" value="Helicase_C"/>
    <property type="match status" value="1"/>
</dbReference>
<dbReference type="PANTHER" id="PTHR47959">
    <property type="entry name" value="ATP-DEPENDENT RNA HELICASE RHLE-RELATED"/>
    <property type="match status" value="1"/>
</dbReference>
<reference evidence="11 12" key="1">
    <citation type="submission" date="2021-01" db="EMBL/GenBank/DDBJ databases">
        <title>Sequencing the genomes of 1000 actinobacteria strains.</title>
        <authorList>
            <person name="Klenk H.-P."/>
        </authorList>
    </citation>
    <scope>NUCLEOTIDE SEQUENCE [LARGE SCALE GENOMIC DNA]</scope>
    <source>
        <strain evidence="11 12">DSM 18662</strain>
    </source>
</reference>
<dbReference type="InterPro" id="IPR044742">
    <property type="entry name" value="DEAD/DEAH_RhlB"/>
</dbReference>
<dbReference type="InterPro" id="IPR014014">
    <property type="entry name" value="RNA_helicase_DEAD_Q_motif"/>
</dbReference>
<dbReference type="Gene3D" id="3.40.50.300">
    <property type="entry name" value="P-loop containing nucleotide triphosphate hydrolases"/>
    <property type="match status" value="2"/>
</dbReference>
<protein>
    <submittedName>
        <fullName evidence="11">Superfamily II DNA/RNA helicase</fullName>
    </submittedName>
</protein>
<dbReference type="PANTHER" id="PTHR47959:SF13">
    <property type="entry name" value="ATP-DEPENDENT RNA HELICASE RHLE"/>
    <property type="match status" value="1"/>
</dbReference>
<feature type="compositionally biased region" description="Basic and acidic residues" evidence="7">
    <location>
        <begin position="33"/>
        <end position="53"/>
    </location>
</feature>
<dbReference type="InterPro" id="IPR011545">
    <property type="entry name" value="DEAD/DEAH_box_helicase_dom"/>
</dbReference>
<dbReference type="SUPFAM" id="SSF52540">
    <property type="entry name" value="P-loop containing nucleoside triphosphate hydrolases"/>
    <property type="match status" value="1"/>
</dbReference>
<comment type="similarity">
    <text evidence="5">Belongs to the DEAD box helicase family.</text>
</comment>
<feature type="region of interest" description="Disordered" evidence="7">
    <location>
        <begin position="670"/>
        <end position="728"/>
    </location>
</feature>
<evidence type="ECO:0000256" key="4">
    <source>
        <dbReference type="ARBA" id="ARBA00022840"/>
    </source>
</evidence>
<proteinExistence type="inferred from homology"/>
<dbReference type="PROSITE" id="PS51192">
    <property type="entry name" value="HELICASE_ATP_BIND_1"/>
    <property type="match status" value="1"/>
</dbReference>
<evidence type="ECO:0000259" key="9">
    <source>
        <dbReference type="PROSITE" id="PS51194"/>
    </source>
</evidence>
<name>A0ABS2RKU0_9ACTN</name>
<feature type="domain" description="Helicase ATP-binding" evidence="8">
    <location>
        <begin position="324"/>
        <end position="497"/>
    </location>
</feature>
<dbReference type="RefSeq" id="WP_239578936.1">
    <property type="nucleotide sequence ID" value="NZ_BAAAQP010000003.1"/>
</dbReference>
<evidence type="ECO:0000313" key="11">
    <source>
        <dbReference type="EMBL" id="MBM7799625.1"/>
    </source>
</evidence>
<accession>A0ABS2RKU0</accession>
<evidence type="ECO:0000256" key="1">
    <source>
        <dbReference type="ARBA" id="ARBA00022741"/>
    </source>
</evidence>
<feature type="compositionally biased region" description="Gly residues" evidence="7">
    <location>
        <begin position="713"/>
        <end position="728"/>
    </location>
</feature>
<evidence type="ECO:0000256" key="7">
    <source>
        <dbReference type="SAM" id="MobiDB-lite"/>
    </source>
</evidence>
<feature type="compositionally biased region" description="Basic and acidic residues" evidence="7">
    <location>
        <begin position="257"/>
        <end position="266"/>
    </location>
</feature>
<dbReference type="InterPro" id="IPR027417">
    <property type="entry name" value="P-loop_NTPase"/>
</dbReference>
<dbReference type="PROSITE" id="PS51195">
    <property type="entry name" value="Q_MOTIF"/>
    <property type="match status" value="1"/>
</dbReference>
<keyword evidence="3 11" id="KW-0347">Helicase</keyword>
<feature type="region of interest" description="Disordered" evidence="7">
    <location>
        <begin position="1"/>
        <end position="273"/>
    </location>
</feature>
<dbReference type="SMART" id="SM00487">
    <property type="entry name" value="DEXDc"/>
    <property type="match status" value="1"/>
</dbReference>
<keyword evidence="1" id="KW-0547">Nucleotide-binding</keyword>
<dbReference type="Proteomes" id="UP000704762">
    <property type="component" value="Unassembled WGS sequence"/>
</dbReference>
<keyword evidence="2" id="KW-0378">Hydrolase</keyword>
<feature type="compositionally biased region" description="Basic and acidic residues" evidence="7">
    <location>
        <begin position="703"/>
        <end position="712"/>
    </location>
</feature>
<dbReference type="InterPro" id="IPR050079">
    <property type="entry name" value="DEAD_box_RNA_helicase"/>
</dbReference>
<dbReference type="SMART" id="SM00490">
    <property type="entry name" value="HELICc"/>
    <property type="match status" value="1"/>
</dbReference>
<feature type="domain" description="Helicase C-terminal" evidence="9">
    <location>
        <begin position="520"/>
        <end position="668"/>
    </location>
</feature>
<evidence type="ECO:0000256" key="5">
    <source>
        <dbReference type="ARBA" id="ARBA00038437"/>
    </source>
</evidence>
<feature type="compositionally biased region" description="Basic and acidic residues" evidence="7">
    <location>
        <begin position="82"/>
        <end position="250"/>
    </location>
</feature>
<feature type="short sequence motif" description="Q motif" evidence="6">
    <location>
        <begin position="293"/>
        <end position="321"/>
    </location>
</feature>
<comment type="caution">
    <text evidence="11">The sequence shown here is derived from an EMBL/GenBank/DDBJ whole genome shotgun (WGS) entry which is preliminary data.</text>
</comment>
<dbReference type="InterPro" id="IPR014001">
    <property type="entry name" value="Helicase_ATP-bd"/>
</dbReference>
<dbReference type="GO" id="GO:0004386">
    <property type="term" value="F:helicase activity"/>
    <property type="evidence" value="ECO:0007669"/>
    <property type="project" value="UniProtKB-KW"/>
</dbReference>